<keyword evidence="4" id="KW-0496">Mitochondrion</keyword>
<dbReference type="InterPro" id="IPR029063">
    <property type="entry name" value="SAM-dependent_MTases_sf"/>
</dbReference>
<evidence type="ECO:0000256" key="4">
    <source>
        <dbReference type="ARBA" id="ARBA00023128"/>
    </source>
</evidence>
<accession>A0A382MNE0</accession>
<dbReference type="SUPFAM" id="SSF53335">
    <property type="entry name" value="S-adenosyl-L-methionine-dependent methyltransferases"/>
    <property type="match status" value="1"/>
</dbReference>
<protein>
    <recommendedName>
        <fullName evidence="6">Cyclopropane-fatty-acyl-phospholipid synthase</fullName>
    </recommendedName>
</protein>
<dbReference type="EMBL" id="UINC01094879">
    <property type="protein sequence ID" value="SVC50493.1"/>
    <property type="molecule type" value="Genomic_DNA"/>
</dbReference>
<dbReference type="GO" id="GO:0035243">
    <property type="term" value="F:protein-arginine omega-N symmetric methyltransferase activity"/>
    <property type="evidence" value="ECO:0007669"/>
    <property type="project" value="TreeGrafter"/>
</dbReference>
<keyword evidence="3" id="KW-0808">Transferase</keyword>
<organism evidence="5">
    <name type="scientific">marine metagenome</name>
    <dbReference type="NCBI Taxonomy" id="408172"/>
    <lineage>
        <taxon>unclassified sequences</taxon>
        <taxon>metagenomes</taxon>
        <taxon>ecological metagenomes</taxon>
    </lineage>
</organism>
<dbReference type="PANTHER" id="PTHR12049">
    <property type="entry name" value="PROTEIN ARGININE METHYLTRANSFERASE NDUFAF7, MITOCHONDRIAL"/>
    <property type="match status" value="1"/>
</dbReference>
<keyword evidence="2" id="KW-0489">Methyltransferase</keyword>
<evidence type="ECO:0000256" key="2">
    <source>
        <dbReference type="ARBA" id="ARBA00022603"/>
    </source>
</evidence>
<comment type="subcellular location">
    <subcellularLocation>
        <location evidence="1">Mitochondrion</location>
    </subcellularLocation>
</comment>
<dbReference type="InterPro" id="IPR003788">
    <property type="entry name" value="NDUFAF7"/>
</dbReference>
<gene>
    <name evidence="5" type="ORF">METZ01_LOCUS303347</name>
</gene>
<dbReference type="AlphaFoldDB" id="A0A382MNE0"/>
<dbReference type="PANTHER" id="PTHR12049:SF7">
    <property type="entry name" value="PROTEIN ARGININE METHYLTRANSFERASE NDUFAF7, MITOCHONDRIAL"/>
    <property type="match status" value="1"/>
</dbReference>
<feature type="non-terminal residue" evidence="5">
    <location>
        <position position="342"/>
    </location>
</feature>
<sequence length="342" mass="40050">MKISKNKYIPLDKFIYKSLYDKKIGYYMQKNPFGKDGDFITAPNISVLFSEMLAIWCIAFWEKLGCPKKINIIDLGGGNGEMMHQMIKVFERFNKFKTSSNYFILEKSQFLKKIQKKKLQANKITWLNSINKIKNGPNIFLANEFFDALPVKQFIKKNNKWFEKKIKKNDINKIEFIDVVTKIQNIEKKIGINLSNNQKIIEFSPLAYKYLSIISKKINSLQGGLLIVDYGYLQKKMKNSLQSVYKHKYNNILNNISNSDITYNISFFLLKKIAKKLNLRVAGITSQKKFLTKLGILHRAEILAKNLEFSKKADIYYRLKRLVHKNFMGELFKVMLVTKKNI</sequence>
<evidence type="ECO:0008006" key="6">
    <source>
        <dbReference type="Google" id="ProtNLM"/>
    </source>
</evidence>
<reference evidence="5" key="1">
    <citation type="submission" date="2018-05" db="EMBL/GenBank/DDBJ databases">
        <authorList>
            <person name="Lanie J.A."/>
            <person name="Ng W.-L."/>
            <person name="Kazmierczak K.M."/>
            <person name="Andrzejewski T.M."/>
            <person name="Davidsen T.M."/>
            <person name="Wayne K.J."/>
            <person name="Tettelin H."/>
            <person name="Glass J.I."/>
            <person name="Rusch D."/>
            <person name="Podicherti R."/>
            <person name="Tsui H.-C.T."/>
            <person name="Winkler M.E."/>
        </authorList>
    </citation>
    <scope>NUCLEOTIDE SEQUENCE</scope>
</reference>
<evidence type="ECO:0000256" key="1">
    <source>
        <dbReference type="ARBA" id="ARBA00004173"/>
    </source>
</evidence>
<dbReference type="Pfam" id="PF02636">
    <property type="entry name" value="Methyltransf_28"/>
    <property type="match status" value="1"/>
</dbReference>
<dbReference type="GO" id="GO:0005739">
    <property type="term" value="C:mitochondrion"/>
    <property type="evidence" value="ECO:0007669"/>
    <property type="project" value="UniProtKB-SubCell"/>
</dbReference>
<name>A0A382MNE0_9ZZZZ</name>
<dbReference type="Gene3D" id="3.40.50.12710">
    <property type="match status" value="1"/>
</dbReference>
<evidence type="ECO:0000313" key="5">
    <source>
        <dbReference type="EMBL" id="SVC50493.1"/>
    </source>
</evidence>
<proteinExistence type="predicted"/>
<evidence type="ECO:0000256" key="3">
    <source>
        <dbReference type="ARBA" id="ARBA00022679"/>
    </source>
</evidence>
<dbReference type="GO" id="GO:0032259">
    <property type="term" value="P:methylation"/>
    <property type="evidence" value="ECO:0007669"/>
    <property type="project" value="UniProtKB-KW"/>
</dbReference>
<dbReference type="InterPro" id="IPR038375">
    <property type="entry name" value="NDUFAF7_sf"/>
</dbReference>